<evidence type="ECO:0000313" key="2">
    <source>
        <dbReference type="EMBL" id="KZS04017.1"/>
    </source>
</evidence>
<keyword evidence="1" id="KW-0732">Signal</keyword>
<accession>A0A164LDT3</accession>
<proteinExistence type="predicted"/>
<comment type="caution">
    <text evidence="2">The sequence shown here is derived from an EMBL/GenBank/DDBJ whole genome shotgun (WGS) entry which is preliminary data.</text>
</comment>
<sequence>MNDFPSSGLFFYWLWISQCCMLHCGQGWVRVRRYDPKLGWCLTSICMLPRKGKDCTMSAR</sequence>
<evidence type="ECO:0000313" key="3">
    <source>
        <dbReference type="Proteomes" id="UP000076858"/>
    </source>
</evidence>
<dbReference type="AlphaFoldDB" id="A0A164LDT3"/>
<name>A0A164LDT3_9CRUS</name>
<dbReference type="Proteomes" id="UP000076858">
    <property type="component" value="Unassembled WGS sequence"/>
</dbReference>
<dbReference type="EMBL" id="LRGB01003146">
    <property type="protein sequence ID" value="KZS04017.1"/>
    <property type="molecule type" value="Genomic_DNA"/>
</dbReference>
<gene>
    <name evidence="2" type="ORF">APZ42_033116</name>
</gene>
<feature type="signal peptide" evidence="1">
    <location>
        <begin position="1"/>
        <end position="27"/>
    </location>
</feature>
<organism evidence="2 3">
    <name type="scientific">Daphnia magna</name>
    <dbReference type="NCBI Taxonomy" id="35525"/>
    <lineage>
        <taxon>Eukaryota</taxon>
        <taxon>Metazoa</taxon>
        <taxon>Ecdysozoa</taxon>
        <taxon>Arthropoda</taxon>
        <taxon>Crustacea</taxon>
        <taxon>Branchiopoda</taxon>
        <taxon>Diplostraca</taxon>
        <taxon>Cladocera</taxon>
        <taxon>Anomopoda</taxon>
        <taxon>Daphniidae</taxon>
        <taxon>Daphnia</taxon>
    </lineage>
</organism>
<feature type="chain" id="PRO_5007851444" evidence="1">
    <location>
        <begin position="28"/>
        <end position="60"/>
    </location>
</feature>
<reference evidence="2 3" key="1">
    <citation type="submission" date="2016-03" db="EMBL/GenBank/DDBJ databases">
        <title>EvidentialGene: Evidence-directed Construction of Genes on Genomes.</title>
        <authorList>
            <person name="Gilbert D.G."/>
            <person name="Choi J.-H."/>
            <person name="Mockaitis K."/>
            <person name="Colbourne J."/>
            <person name="Pfrender M."/>
        </authorList>
    </citation>
    <scope>NUCLEOTIDE SEQUENCE [LARGE SCALE GENOMIC DNA]</scope>
    <source>
        <strain evidence="2 3">Xinb3</strain>
        <tissue evidence="2">Complete organism</tissue>
    </source>
</reference>
<protein>
    <submittedName>
        <fullName evidence="2">Uncharacterized protein</fullName>
    </submittedName>
</protein>
<evidence type="ECO:0000256" key="1">
    <source>
        <dbReference type="SAM" id="SignalP"/>
    </source>
</evidence>
<keyword evidence="3" id="KW-1185">Reference proteome</keyword>